<dbReference type="InterPro" id="IPR016181">
    <property type="entry name" value="Acyl_CoA_acyltransferase"/>
</dbReference>
<proteinExistence type="inferred from homology"/>
<name>A0A8T3CIB4_9TELE</name>
<comment type="caution">
    <text evidence="5">The sequence shown here is derived from an EMBL/GenBank/DDBJ whole genome shotgun (WGS) entry which is preliminary data.</text>
</comment>
<evidence type="ECO:0000256" key="3">
    <source>
        <dbReference type="ARBA" id="ARBA00031876"/>
    </source>
</evidence>
<dbReference type="PANTHER" id="PTHR31435">
    <property type="entry name" value="PROTEIN NATD1"/>
    <property type="match status" value="1"/>
</dbReference>
<dbReference type="Gene3D" id="3.40.630.30">
    <property type="match status" value="1"/>
</dbReference>
<evidence type="ECO:0000313" key="5">
    <source>
        <dbReference type="EMBL" id="KAI1884266.1"/>
    </source>
</evidence>
<dbReference type="InterPro" id="IPR045057">
    <property type="entry name" value="Gcn5-rel_NAT"/>
</dbReference>
<accession>A0A8T3CIB4</accession>
<protein>
    <recommendedName>
        <fullName evidence="2">Protein NATD1</fullName>
    </recommendedName>
    <alternativeName>
        <fullName evidence="3">N-acetyltransferase domain-containing protein 1</fullName>
    </alternativeName>
</protein>
<evidence type="ECO:0000256" key="2">
    <source>
        <dbReference type="ARBA" id="ARBA00020243"/>
    </source>
</evidence>
<dbReference type="SUPFAM" id="SSF55729">
    <property type="entry name" value="Acyl-CoA N-acyltransferases (Nat)"/>
    <property type="match status" value="1"/>
</dbReference>
<dbReference type="Proteomes" id="UP000829720">
    <property type="component" value="Unassembled WGS sequence"/>
</dbReference>
<evidence type="ECO:0000256" key="1">
    <source>
        <dbReference type="ARBA" id="ARBA00006233"/>
    </source>
</evidence>
<keyword evidence="6" id="KW-1185">Reference proteome</keyword>
<evidence type="ECO:0000259" key="4">
    <source>
        <dbReference type="PROSITE" id="PS51729"/>
    </source>
</evidence>
<dbReference type="OrthoDB" id="74247at2759"/>
<dbReference type="AlphaFoldDB" id="A0A8T3CIB4"/>
<dbReference type="Pfam" id="PF14542">
    <property type="entry name" value="Acetyltransf_CG"/>
    <property type="match status" value="1"/>
</dbReference>
<dbReference type="InterPro" id="IPR031165">
    <property type="entry name" value="GNAT_YJDJ"/>
</dbReference>
<comment type="similarity">
    <text evidence="1">Belongs to the NATD1 family.</text>
</comment>
<dbReference type="PANTHER" id="PTHR31435:SF9">
    <property type="entry name" value="PROTEIN NATD1"/>
    <property type="match status" value="1"/>
</dbReference>
<gene>
    <name evidence="5" type="ORF">AGOR_G00224670</name>
</gene>
<evidence type="ECO:0000313" key="6">
    <source>
        <dbReference type="Proteomes" id="UP000829720"/>
    </source>
</evidence>
<reference evidence="5" key="1">
    <citation type="submission" date="2021-01" db="EMBL/GenBank/DDBJ databases">
        <authorList>
            <person name="Zahm M."/>
            <person name="Roques C."/>
            <person name="Cabau C."/>
            <person name="Klopp C."/>
            <person name="Donnadieu C."/>
            <person name="Jouanno E."/>
            <person name="Lampietro C."/>
            <person name="Louis A."/>
            <person name="Herpin A."/>
            <person name="Echchiki A."/>
            <person name="Berthelot C."/>
            <person name="Parey E."/>
            <person name="Roest-Crollius H."/>
            <person name="Braasch I."/>
            <person name="Postlethwait J."/>
            <person name="Bobe J."/>
            <person name="Montfort J."/>
            <person name="Bouchez O."/>
            <person name="Begum T."/>
            <person name="Mejri S."/>
            <person name="Adams A."/>
            <person name="Chen W.-J."/>
            <person name="Guiguen Y."/>
        </authorList>
    </citation>
    <scope>NUCLEOTIDE SEQUENCE</scope>
    <source>
        <tissue evidence="5">Blood</tissue>
    </source>
</reference>
<dbReference type="EMBL" id="JAERUA010000022">
    <property type="protein sequence ID" value="KAI1884266.1"/>
    <property type="molecule type" value="Genomic_DNA"/>
</dbReference>
<sequence>MASRLLCSHSYVFRKKIVHVFNFKIAKHASGMSCLEGNPEHDKCRKCFTVRLSDNGHMETAVLKYEYTGEREVNLLTTVVPLAFRGKGVAALLAKSAMDFVVEENLKARVSCWYIKKYIDENPTPEYKDQIVD</sequence>
<dbReference type="PROSITE" id="PS51729">
    <property type="entry name" value="GNAT_YJDJ"/>
    <property type="match status" value="1"/>
</dbReference>
<organism evidence="5 6">
    <name type="scientific">Albula goreensis</name>
    <dbReference type="NCBI Taxonomy" id="1534307"/>
    <lineage>
        <taxon>Eukaryota</taxon>
        <taxon>Metazoa</taxon>
        <taxon>Chordata</taxon>
        <taxon>Craniata</taxon>
        <taxon>Vertebrata</taxon>
        <taxon>Euteleostomi</taxon>
        <taxon>Actinopterygii</taxon>
        <taxon>Neopterygii</taxon>
        <taxon>Teleostei</taxon>
        <taxon>Albuliformes</taxon>
        <taxon>Albulidae</taxon>
        <taxon>Albula</taxon>
    </lineage>
</organism>
<feature type="domain" description="N-acetyltransferase" evidence="4">
    <location>
        <begin position="40"/>
        <end position="132"/>
    </location>
</feature>